<dbReference type="CDD" id="cd04301">
    <property type="entry name" value="NAT_SF"/>
    <property type="match status" value="1"/>
</dbReference>
<dbReference type="EMBL" id="VZDO01000019">
    <property type="protein sequence ID" value="KAB0677060.1"/>
    <property type="molecule type" value="Genomic_DNA"/>
</dbReference>
<dbReference type="Proteomes" id="UP000432089">
    <property type="component" value="Unassembled WGS sequence"/>
</dbReference>
<evidence type="ECO:0000313" key="4">
    <source>
        <dbReference type="EMBL" id="KAB0677060.1"/>
    </source>
</evidence>
<dbReference type="InterPro" id="IPR050680">
    <property type="entry name" value="YpeA/RimI_acetyltransf"/>
</dbReference>
<dbReference type="InterPro" id="IPR000182">
    <property type="entry name" value="GNAT_dom"/>
</dbReference>
<evidence type="ECO:0000259" key="3">
    <source>
        <dbReference type="PROSITE" id="PS51186"/>
    </source>
</evidence>
<keyword evidence="2" id="KW-0012">Acyltransferase</keyword>
<accession>A0A7V7TYC7</accession>
<dbReference type="InterPro" id="IPR056935">
    <property type="entry name" value="Rv0428c-like_C"/>
</dbReference>
<dbReference type="InterPro" id="IPR016181">
    <property type="entry name" value="Acyl_CoA_acyltransferase"/>
</dbReference>
<gene>
    <name evidence="4" type="ORF">F6X38_19560</name>
</gene>
<dbReference type="SUPFAM" id="SSF55729">
    <property type="entry name" value="Acyl-CoA N-acyltransferases (Nat)"/>
    <property type="match status" value="1"/>
</dbReference>
<dbReference type="Gene3D" id="3.40.630.30">
    <property type="match status" value="1"/>
</dbReference>
<dbReference type="GO" id="GO:0016747">
    <property type="term" value="F:acyltransferase activity, transferring groups other than amino-acyl groups"/>
    <property type="evidence" value="ECO:0007669"/>
    <property type="project" value="InterPro"/>
</dbReference>
<proteinExistence type="predicted"/>
<dbReference type="Pfam" id="PF24553">
    <property type="entry name" value="Rv0428c_C"/>
    <property type="match status" value="1"/>
</dbReference>
<dbReference type="PROSITE" id="PS51186">
    <property type="entry name" value="GNAT"/>
    <property type="match status" value="1"/>
</dbReference>
<feature type="domain" description="N-acetyltransferase" evidence="3">
    <location>
        <begin position="127"/>
        <end position="263"/>
    </location>
</feature>
<dbReference type="AlphaFoldDB" id="A0A7V7TYC7"/>
<evidence type="ECO:0000256" key="2">
    <source>
        <dbReference type="ARBA" id="ARBA00023315"/>
    </source>
</evidence>
<keyword evidence="1 4" id="KW-0808">Transferase</keyword>
<name>A0A7V7TYC7_9HYPH</name>
<reference evidence="4 5" key="1">
    <citation type="submission" date="2019-09" db="EMBL/GenBank/DDBJ databases">
        <title>YIM 132180 draft genome.</title>
        <authorList>
            <person name="Zhang K."/>
        </authorList>
    </citation>
    <scope>NUCLEOTIDE SEQUENCE [LARGE SCALE GENOMIC DNA]</scope>
    <source>
        <strain evidence="4 5">YIM 132180</strain>
    </source>
</reference>
<evidence type="ECO:0000256" key="1">
    <source>
        <dbReference type="ARBA" id="ARBA00022679"/>
    </source>
</evidence>
<sequence length="263" mass="28672">MSRSMATTEAEAAHRLAIVRRLEAAGFRAFPASETAYDGTWSIRLTAGYPAKRLNSVNPLDPSDHSDIAARIERAATRFRAAGRPLLFRQSPLAPRDLARHLDIEGWRSFGESVVMTAELGSVPLDVRVERLPVRDPARYVAASQAVHGRAAEDAGGLRDILAAIEPPTAFFVQEAGRGEPIAVAFAVHDRDLVGLLDVAVARGWRRQGIARDLVANAFRYALLKGARTAWLQVEADNAAGLALYRALGFAEAYRYSYRAPPV</sequence>
<organism evidence="4 5">
    <name type="scientific">Plantimonas leprariae</name>
    <dbReference type="NCBI Taxonomy" id="2615207"/>
    <lineage>
        <taxon>Bacteria</taxon>
        <taxon>Pseudomonadati</taxon>
        <taxon>Pseudomonadota</taxon>
        <taxon>Alphaproteobacteria</taxon>
        <taxon>Hyphomicrobiales</taxon>
        <taxon>Aurantimonadaceae</taxon>
        <taxon>Plantimonas</taxon>
    </lineage>
</organism>
<evidence type="ECO:0000313" key="5">
    <source>
        <dbReference type="Proteomes" id="UP000432089"/>
    </source>
</evidence>
<keyword evidence="5" id="KW-1185">Reference proteome</keyword>
<dbReference type="PANTHER" id="PTHR43420">
    <property type="entry name" value="ACETYLTRANSFERASE"/>
    <property type="match status" value="1"/>
</dbReference>
<protein>
    <submittedName>
        <fullName evidence="4">GNAT family N-acetyltransferase</fullName>
    </submittedName>
</protein>
<comment type="caution">
    <text evidence="4">The sequence shown here is derived from an EMBL/GenBank/DDBJ whole genome shotgun (WGS) entry which is preliminary data.</text>
</comment>